<feature type="non-terminal residue" evidence="1">
    <location>
        <position position="1"/>
    </location>
</feature>
<evidence type="ECO:0000313" key="1">
    <source>
        <dbReference type="EMBL" id="CAG8609285.1"/>
    </source>
</evidence>
<protein>
    <submittedName>
        <fullName evidence="1">29468_t:CDS:1</fullName>
    </submittedName>
</protein>
<organism evidence="1 2">
    <name type="scientific">Racocetra persica</name>
    <dbReference type="NCBI Taxonomy" id="160502"/>
    <lineage>
        <taxon>Eukaryota</taxon>
        <taxon>Fungi</taxon>
        <taxon>Fungi incertae sedis</taxon>
        <taxon>Mucoromycota</taxon>
        <taxon>Glomeromycotina</taxon>
        <taxon>Glomeromycetes</taxon>
        <taxon>Diversisporales</taxon>
        <taxon>Gigasporaceae</taxon>
        <taxon>Racocetra</taxon>
    </lineage>
</organism>
<evidence type="ECO:0000313" key="2">
    <source>
        <dbReference type="Proteomes" id="UP000789920"/>
    </source>
</evidence>
<proteinExistence type="predicted"/>
<dbReference type="EMBL" id="CAJVQC010009798">
    <property type="protein sequence ID" value="CAG8609285.1"/>
    <property type="molecule type" value="Genomic_DNA"/>
</dbReference>
<name>A0ACA9MUB9_9GLOM</name>
<gene>
    <name evidence="1" type="ORF">RPERSI_LOCUS6238</name>
</gene>
<reference evidence="1" key="1">
    <citation type="submission" date="2021-06" db="EMBL/GenBank/DDBJ databases">
        <authorList>
            <person name="Kallberg Y."/>
            <person name="Tangrot J."/>
            <person name="Rosling A."/>
        </authorList>
    </citation>
    <scope>NUCLEOTIDE SEQUENCE</scope>
    <source>
        <strain evidence="1">MA461A</strain>
    </source>
</reference>
<sequence>YYNVIKVIPLSYACTSIPQLLQDDEYLSVERCQRANMRN</sequence>
<dbReference type="Proteomes" id="UP000789920">
    <property type="component" value="Unassembled WGS sequence"/>
</dbReference>
<comment type="caution">
    <text evidence="1">The sequence shown here is derived from an EMBL/GenBank/DDBJ whole genome shotgun (WGS) entry which is preliminary data.</text>
</comment>
<accession>A0ACA9MUB9</accession>
<keyword evidence="2" id="KW-1185">Reference proteome</keyword>